<keyword evidence="1" id="KW-0812">Transmembrane</keyword>
<keyword evidence="1" id="KW-1133">Transmembrane helix</keyword>
<reference evidence="2" key="1">
    <citation type="submission" date="2020-03" db="EMBL/GenBank/DDBJ databases">
        <title>A transcriptome and proteome of the tick Rhipicephalus microplus shaped by the genetic composition of its hosts and developmental stage.</title>
        <authorList>
            <person name="Garcia G.R."/>
            <person name="Ribeiro J.M.C."/>
            <person name="Maruyama S.R."/>
            <person name="Gardinasse L.G."/>
            <person name="Nelson K."/>
            <person name="Ferreira B.R."/>
            <person name="Andrade T.G."/>
            <person name="Santos I.K.F.M."/>
        </authorList>
    </citation>
    <scope>NUCLEOTIDE SEQUENCE</scope>
    <source>
        <strain evidence="2">NSGR</strain>
        <tissue evidence="2">Salivary glands</tissue>
    </source>
</reference>
<keyword evidence="1" id="KW-0472">Membrane</keyword>
<feature type="transmembrane region" description="Helical" evidence="1">
    <location>
        <begin position="12"/>
        <end position="42"/>
    </location>
</feature>
<dbReference type="AlphaFoldDB" id="A0A6G5A427"/>
<dbReference type="EMBL" id="GIKN01002514">
    <property type="protein sequence ID" value="NIE44787.1"/>
    <property type="molecule type" value="Transcribed_RNA"/>
</dbReference>
<evidence type="ECO:0000256" key="1">
    <source>
        <dbReference type="SAM" id="Phobius"/>
    </source>
</evidence>
<evidence type="ECO:0000313" key="2">
    <source>
        <dbReference type="EMBL" id="NIE44787.1"/>
    </source>
</evidence>
<organism evidence="2">
    <name type="scientific">Rhipicephalus microplus</name>
    <name type="common">Cattle tick</name>
    <name type="synonym">Boophilus microplus</name>
    <dbReference type="NCBI Taxonomy" id="6941"/>
    <lineage>
        <taxon>Eukaryota</taxon>
        <taxon>Metazoa</taxon>
        <taxon>Ecdysozoa</taxon>
        <taxon>Arthropoda</taxon>
        <taxon>Chelicerata</taxon>
        <taxon>Arachnida</taxon>
        <taxon>Acari</taxon>
        <taxon>Parasitiformes</taxon>
        <taxon>Ixodida</taxon>
        <taxon>Ixodoidea</taxon>
        <taxon>Ixodidae</taxon>
        <taxon>Rhipicephalinae</taxon>
        <taxon>Rhipicephalus</taxon>
        <taxon>Boophilus</taxon>
    </lineage>
</organism>
<name>A0A6G5A427_RHIMP</name>
<protein>
    <submittedName>
        <fullName evidence="2">Uncharacterized protein</fullName>
    </submittedName>
</protein>
<sequence>MLTEHVYSVITSRLFLCFLILPILFPCKCIISFLLLSFGSFFFINAEHRNLPAFLFYIFNAQGQVSFIDFLFFINAEHGNCLPFFSTILCTMTSQLYCDIAGKTLLASISQSRVKVKHSALITWC</sequence>
<proteinExistence type="predicted"/>
<accession>A0A6G5A427</accession>